<accession>A0A1J6L836</accession>
<evidence type="ECO:0000256" key="1">
    <source>
        <dbReference type="SAM" id="MobiDB-lite"/>
    </source>
</evidence>
<dbReference type="Proteomes" id="UP000187609">
    <property type="component" value="Unassembled WGS sequence"/>
</dbReference>
<organism evidence="2 3">
    <name type="scientific">Nicotiana attenuata</name>
    <name type="common">Coyote tobacco</name>
    <dbReference type="NCBI Taxonomy" id="49451"/>
    <lineage>
        <taxon>Eukaryota</taxon>
        <taxon>Viridiplantae</taxon>
        <taxon>Streptophyta</taxon>
        <taxon>Embryophyta</taxon>
        <taxon>Tracheophyta</taxon>
        <taxon>Spermatophyta</taxon>
        <taxon>Magnoliopsida</taxon>
        <taxon>eudicotyledons</taxon>
        <taxon>Gunneridae</taxon>
        <taxon>Pentapetalae</taxon>
        <taxon>asterids</taxon>
        <taxon>lamiids</taxon>
        <taxon>Solanales</taxon>
        <taxon>Solanaceae</taxon>
        <taxon>Nicotianoideae</taxon>
        <taxon>Nicotianeae</taxon>
        <taxon>Nicotiana</taxon>
    </lineage>
</organism>
<dbReference type="Gramene" id="OIT27265">
    <property type="protein sequence ID" value="OIT27265"/>
    <property type="gene ID" value="A4A49_33597"/>
</dbReference>
<evidence type="ECO:0000313" key="2">
    <source>
        <dbReference type="EMBL" id="OIT27265.1"/>
    </source>
</evidence>
<dbReference type="EMBL" id="MJEQ01002469">
    <property type="protein sequence ID" value="OIT27265.1"/>
    <property type="molecule type" value="Genomic_DNA"/>
</dbReference>
<dbReference type="AlphaFoldDB" id="A0A1J6L836"/>
<proteinExistence type="predicted"/>
<evidence type="ECO:0000313" key="3">
    <source>
        <dbReference type="Proteomes" id="UP000187609"/>
    </source>
</evidence>
<name>A0A1J6L836_NICAT</name>
<gene>
    <name evidence="2" type="ORF">A4A49_33597</name>
</gene>
<reference evidence="2" key="1">
    <citation type="submission" date="2016-11" db="EMBL/GenBank/DDBJ databases">
        <title>The genome of Nicotiana attenuata.</title>
        <authorList>
            <person name="Xu S."/>
            <person name="Brockmoeller T."/>
            <person name="Gaquerel E."/>
            <person name="Navarro A."/>
            <person name="Kuhl H."/>
            <person name="Gase K."/>
            <person name="Ling Z."/>
            <person name="Zhou W."/>
            <person name="Kreitzer C."/>
            <person name="Stanke M."/>
            <person name="Tang H."/>
            <person name="Lyons E."/>
            <person name="Pandey P."/>
            <person name="Pandey S.P."/>
            <person name="Timmermann B."/>
            <person name="Baldwin I.T."/>
        </authorList>
    </citation>
    <scope>NUCLEOTIDE SEQUENCE [LARGE SCALE GENOMIC DNA]</scope>
    <source>
        <strain evidence="2">UT</strain>
    </source>
</reference>
<sequence length="295" mass="32867">MAQERGRARGRPRLQPLAGIGKATEAPMQPGKGPMAELVITLVPLADARQKQKKGELIVHGIAKRLDLSISPSLCGQKDTSTGKLADLASTSKSTPDLEPAIENKGTTTVWTSLFSDVEKEIRKWRCALTVYVIGETHGYNYIHKFVKQSWNQVAEPEEEKETKRQCQLAPELVGPPKVLQEWRVKKTADMSDQPAEDKGANKSNVVQYNQQESEQRQLPHAICEEQTMGSKETTMEISRVDQIIQGSAKLSRTREFQALSTNIWRHIYATLKTCGTRNHRSLPAIESGTPILSQ</sequence>
<comment type="caution">
    <text evidence="2">The sequence shown here is derived from an EMBL/GenBank/DDBJ whole genome shotgun (WGS) entry which is preliminary data.</text>
</comment>
<feature type="region of interest" description="Disordered" evidence="1">
    <location>
        <begin position="1"/>
        <end position="32"/>
    </location>
</feature>
<protein>
    <submittedName>
        <fullName evidence="2">Uncharacterized protein</fullName>
    </submittedName>
</protein>
<keyword evidence="3" id="KW-1185">Reference proteome</keyword>